<gene>
    <name evidence="2" type="ORF">S01H1_03937</name>
</gene>
<comment type="caution">
    <text evidence="2">The sequence shown here is derived from an EMBL/GenBank/DDBJ whole genome shotgun (WGS) entry which is preliminary data.</text>
</comment>
<sequence>KKIDEKSKNKKSKNLPTGFSLLAIIGTIVVCIMFWLQEEPKQSTKPISQRTSKADVRKIPSQKIPSKIESDEPAMLKHVVLNEEVYDIPLKTQVVLNILVSGEISESGLRNLLQKLYSSTKARSGFKYHNSPTNIYIYAFTSKERFESGTGQWIAVLQQSPVDLGPRISINKRQIAQLGAKSEEKFGLSEEKRKEIWKELVLIEDRSWKESEEKFPIEPVKSLQVGQKFRLTKDTPLMPELEPADPIAAIERIRTLPPRTIIKVLTVSTKWSVPWYFVEARSRSRGLIGKGWVNSTALIGQAQVDFKKQIAKQMQLRKRLIERYENKLAGKYHLTRKQLEEISKEGVTKDWPTPKWYP</sequence>
<keyword evidence="1" id="KW-0472">Membrane</keyword>
<keyword evidence="1" id="KW-0812">Transmembrane</keyword>
<evidence type="ECO:0000256" key="1">
    <source>
        <dbReference type="SAM" id="Phobius"/>
    </source>
</evidence>
<reference evidence="2" key="1">
    <citation type="journal article" date="2014" name="Front. Microbiol.">
        <title>High frequency of phylogenetically diverse reductive dehalogenase-homologous genes in deep subseafloor sedimentary metagenomes.</title>
        <authorList>
            <person name="Kawai M."/>
            <person name="Futagami T."/>
            <person name="Toyoda A."/>
            <person name="Takaki Y."/>
            <person name="Nishi S."/>
            <person name="Hori S."/>
            <person name="Arai W."/>
            <person name="Tsubouchi T."/>
            <person name="Morono Y."/>
            <person name="Uchiyama I."/>
            <person name="Ito T."/>
            <person name="Fujiyama A."/>
            <person name="Inagaki F."/>
            <person name="Takami H."/>
        </authorList>
    </citation>
    <scope>NUCLEOTIDE SEQUENCE</scope>
    <source>
        <strain evidence="2">Expedition CK06-06</strain>
    </source>
</reference>
<dbReference type="EMBL" id="BARS01002108">
    <property type="protein sequence ID" value="GAF81256.1"/>
    <property type="molecule type" value="Genomic_DNA"/>
</dbReference>
<dbReference type="AlphaFoldDB" id="X0T1M0"/>
<feature type="non-terminal residue" evidence="2">
    <location>
        <position position="1"/>
    </location>
</feature>
<accession>X0T1M0</accession>
<protein>
    <submittedName>
        <fullName evidence="2">Uncharacterized protein</fullName>
    </submittedName>
</protein>
<proteinExistence type="predicted"/>
<name>X0T1M0_9ZZZZ</name>
<organism evidence="2">
    <name type="scientific">marine sediment metagenome</name>
    <dbReference type="NCBI Taxonomy" id="412755"/>
    <lineage>
        <taxon>unclassified sequences</taxon>
        <taxon>metagenomes</taxon>
        <taxon>ecological metagenomes</taxon>
    </lineage>
</organism>
<keyword evidence="1" id="KW-1133">Transmembrane helix</keyword>
<evidence type="ECO:0000313" key="2">
    <source>
        <dbReference type="EMBL" id="GAF81256.1"/>
    </source>
</evidence>
<feature type="transmembrane region" description="Helical" evidence="1">
    <location>
        <begin position="15"/>
        <end position="36"/>
    </location>
</feature>